<evidence type="ECO:0000313" key="2">
    <source>
        <dbReference type="Proteomes" id="UP001355207"/>
    </source>
</evidence>
<dbReference type="GeneID" id="91092973"/>
<dbReference type="AlphaFoldDB" id="A0AAX4JPS7"/>
<sequence length="218" mass="24326">MTTSNSTGTSRSDSYSGRFLSEDGHYINWTCTPEIAYGKEQNMYQYGLESEGDYSTNKPFTLEEIKKRGNRVSQAKEVFDHIKAHESTMSVETESSIKGSIDLGDKIMSWKVSTSNDEDTVLYGKDEGKESGATAYQVIKTMKGDRQGKMVLATQKRLEEMSSRKGGEGHDWKQVLDDIRSKESGLLQISNTVSLHIPNLLEIVQYQPQLPATVPPGN</sequence>
<accession>A0AAX4JPS7</accession>
<reference evidence="1 2" key="1">
    <citation type="submission" date="2024-01" db="EMBL/GenBank/DDBJ databases">
        <title>Comparative genomics of Cryptococcus and Kwoniella reveals pathogenesis evolution and contrasting modes of karyotype evolution via chromosome fusion or intercentromeric recombination.</title>
        <authorList>
            <person name="Coelho M.A."/>
            <person name="David-Palma M."/>
            <person name="Shea T."/>
            <person name="Bowers K."/>
            <person name="McGinley-Smith S."/>
            <person name="Mohammad A.W."/>
            <person name="Gnirke A."/>
            <person name="Yurkov A.M."/>
            <person name="Nowrousian M."/>
            <person name="Sun S."/>
            <person name="Cuomo C.A."/>
            <person name="Heitman J."/>
        </authorList>
    </citation>
    <scope>NUCLEOTIDE SEQUENCE [LARGE SCALE GENOMIC DNA]</scope>
    <source>
        <strain evidence="1 2">CBS 6074</strain>
    </source>
</reference>
<protein>
    <submittedName>
        <fullName evidence="1">Uncharacterized protein</fullName>
    </submittedName>
</protein>
<dbReference type="EMBL" id="CP144099">
    <property type="protein sequence ID" value="WWC87412.1"/>
    <property type="molecule type" value="Genomic_DNA"/>
</dbReference>
<organism evidence="1 2">
    <name type="scientific">Kwoniella dendrophila CBS 6074</name>
    <dbReference type="NCBI Taxonomy" id="1295534"/>
    <lineage>
        <taxon>Eukaryota</taxon>
        <taxon>Fungi</taxon>
        <taxon>Dikarya</taxon>
        <taxon>Basidiomycota</taxon>
        <taxon>Agaricomycotina</taxon>
        <taxon>Tremellomycetes</taxon>
        <taxon>Tremellales</taxon>
        <taxon>Cryptococcaceae</taxon>
        <taxon>Kwoniella</taxon>
    </lineage>
</organism>
<name>A0AAX4JPS7_9TREE</name>
<evidence type="ECO:0000313" key="1">
    <source>
        <dbReference type="EMBL" id="WWC87412.1"/>
    </source>
</evidence>
<dbReference type="Proteomes" id="UP001355207">
    <property type="component" value="Chromosome 2"/>
</dbReference>
<gene>
    <name evidence="1" type="ORF">L201_002301</name>
</gene>
<keyword evidence="2" id="KW-1185">Reference proteome</keyword>
<proteinExistence type="predicted"/>
<dbReference type="RefSeq" id="XP_066074175.1">
    <property type="nucleotide sequence ID" value="XM_066218078.1"/>
</dbReference>